<dbReference type="SUPFAM" id="SSF51735">
    <property type="entry name" value="NAD(P)-binding Rossmann-fold domains"/>
    <property type="match status" value="1"/>
</dbReference>
<dbReference type="CDD" id="cd05233">
    <property type="entry name" value="SDR_c"/>
    <property type="match status" value="1"/>
</dbReference>
<dbReference type="EMBL" id="CP146598">
    <property type="protein sequence ID" value="WWY03330.1"/>
    <property type="molecule type" value="Genomic_DNA"/>
</dbReference>
<dbReference type="Proteomes" id="UP001149607">
    <property type="component" value="Chromosome"/>
</dbReference>
<dbReference type="Gene3D" id="3.40.50.720">
    <property type="entry name" value="NAD(P)-binding Rossmann-like Domain"/>
    <property type="match status" value="1"/>
</dbReference>
<dbReference type="EMBL" id="JAPQFL010000001">
    <property type="protein sequence ID" value="MDD9326920.1"/>
    <property type="molecule type" value="Genomic_DNA"/>
</dbReference>
<proteinExistence type="inferred from homology"/>
<evidence type="ECO:0000313" key="5">
    <source>
        <dbReference type="EMBL" id="MDD9326920.1"/>
    </source>
</evidence>
<name>A0A9X4IA09_9NEIS</name>
<evidence type="ECO:0000256" key="4">
    <source>
        <dbReference type="RuleBase" id="RU000363"/>
    </source>
</evidence>
<dbReference type="PANTHER" id="PTHR43391">
    <property type="entry name" value="RETINOL DEHYDROGENASE-RELATED"/>
    <property type="match status" value="1"/>
</dbReference>
<dbReference type="FunFam" id="3.40.50.720:FF:000084">
    <property type="entry name" value="Short-chain dehydrogenase reductase"/>
    <property type="match status" value="1"/>
</dbReference>
<gene>
    <name evidence="5" type="ORF">ORY91_000293</name>
    <name evidence="6" type="ORF">V9W64_00840</name>
</gene>
<dbReference type="InterPro" id="IPR002347">
    <property type="entry name" value="SDR_fam"/>
</dbReference>
<comment type="similarity">
    <text evidence="1 4">Belongs to the short-chain dehydrogenases/reductases (SDR) family.</text>
</comment>
<dbReference type="PROSITE" id="PS00061">
    <property type="entry name" value="ADH_SHORT"/>
    <property type="match status" value="1"/>
</dbReference>
<keyword evidence="7" id="KW-1185">Reference proteome</keyword>
<dbReference type="Pfam" id="PF00106">
    <property type="entry name" value="adh_short"/>
    <property type="match status" value="1"/>
</dbReference>
<dbReference type="InterPro" id="IPR020904">
    <property type="entry name" value="Sc_DH/Rdtase_CS"/>
</dbReference>
<evidence type="ECO:0000256" key="2">
    <source>
        <dbReference type="ARBA" id="ARBA00022857"/>
    </source>
</evidence>
<dbReference type="PRINTS" id="PR00081">
    <property type="entry name" value="GDHRDH"/>
</dbReference>
<keyword evidence="3 6" id="KW-0560">Oxidoreductase</keyword>
<sequence length="274" mass="29351">MTVQAVLQQRVFIVTGAASGIGRALSRRLLDAGHCVCACDIDAETLAAVYPDSAHCLAIPLDVRMYGAWQAAVEQVVGRWGRVDVLCNIAGILQDNWVADVQPGEIDRHLDINTKGVMLGMHSVLPHMTAQGGGHIVNMASMAGIAAIPGLALYSASKFAVRAYSLAAAVELAPKGIAVSVVCPDAVQTPMLDRQRGRLQTALTFSGGRILTADDIAEALMTRVFPRRPVELALPPARGWLAKLSNTFVGLTAYLVPKLQQKGLRRQHTHPHQE</sequence>
<reference evidence="5" key="1">
    <citation type="submission" date="2022-10" db="EMBL/GenBank/DDBJ databases">
        <authorList>
            <person name="Boutroux M."/>
        </authorList>
    </citation>
    <scope>NUCLEOTIDE SEQUENCE</scope>
    <source>
        <strain evidence="5">51.81</strain>
    </source>
</reference>
<dbReference type="AlphaFoldDB" id="A0A9X4IA09"/>
<dbReference type="PANTHER" id="PTHR43391:SF14">
    <property type="entry name" value="DEHYDROGENASE_REDUCTASE SDR FAMILY PROTEIN 7-LIKE"/>
    <property type="match status" value="1"/>
</dbReference>
<evidence type="ECO:0000313" key="6">
    <source>
        <dbReference type="EMBL" id="WWY03330.1"/>
    </source>
</evidence>
<dbReference type="InterPro" id="IPR036291">
    <property type="entry name" value="NAD(P)-bd_dom_sf"/>
</dbReference>
<dbReference type="GO" id="GO:0016491">
    <property type="term" value="F:oxidoreductase activity"/>
    <property type="evidence" value="ECO:0007669"/>
    <property type="project" value="UniProtKB-KW"/>
</dbReference>
<evidence type="ECO:0000256" key="3">
    <source>
        <dbReference type="ARBA" id="ARBA00023002"/>
    </source>
</evidence>
<protein>
    <submittedName>
        <fullName evidence="5">SDR family oxidoreductase</fullName>
        <ecNumber evidence="6">1.-.-.-</ecNumber>
    </submittedName>
</protein>
<keyword evidence="2" id="KW-0521">NADP</keyword>
<dbReference type="EC" id="1.-.-.-" evidence="6"/>
<organism evidence="5">
    <name type="scientific">Neisseria leonii</name>
    <dbReference type="NCBI Taxonomy" id="2995413"/>
    <lineage>
        <taxon>Bacteria</taxon>
        <taxon>Pseudomonadati</taxon>
        <taxon>Pseudomonadota</taxon>
        <taxon>Betaproteobacteria</taxon>
        <taxon>Neisseriales</taxon>
        <taxon>Neisseriaceae</taxon>
        <taxon>Neisseria</taxon>
    </lineage>
</organism>
<dbReference type="PRINTS" id="PR00080">
    <property type="entry name" value="SDRFAMILY"/>
</dbReference>
<evidence type="ECO:0000313" key="7">
    <source>
        <dbReference type="Proteomes" id="UP001149607"/>
    </source>
</evidence>
<dbReference type="RefSeq" id="WP_274584245.1">
    <property type="nucleotide sequence ID" value="NZ_CP145811.1"/>
</dbReference>
<accession>A0A9X4IA09</accession>
<evidence type="ECO:0000256" key="1">
    <source>
        <dbReference type="ARBA" id="ARBA00006484"/>
    </source>
</evidence>
<reference evidence="6" key="2">
    <citation type="submission" date="2024-02" db="EMBL/GenBank/DDBJ databases">
        <title>Neisseria leonii sp. nov.</title>
        <authorList>
            <person name="Boutroux M."/>
            <person name="Favre-Rochex S."/>
            <person name="Gorgette O."/>
            <person name="Touak G."/>
            <person name="Muhle E."/>
            <person name="Chesneau O."/>
            <person name="Clermont D."/>
            <person name="Rahi P."/>
        </authorList>
    </citation>
    <scope>NUCLEOTIDE SEQUENCE</scope>
    <source>
        <strain evidence="6">51.81</strain>
    </source>
</reference>